<evidence type="ECO:0000313" key="3">
    <source>
        <dbReference type="EMBL" id="WRP16925.1"/>
    </source>
</evidence>
<reference evidence="3 4" key="1">
    <citation type="journal article" date="2024" name="Front. Microbiol.">
        <title>Novel thermophilic genera Geochorda gen. nov. and Carboxydochorda gen. nov. from the deep terrestrial subsurface reveal the ecophysiological diversity in the class Limnochordia.</title>
        <authorList>
            <person name="Karnachuk O.V."/>
            <person name="Lukina A.P."/>
            <person name="Avakyan M.R."/>
            <person name="Kadnikov V.V."/>
            <person name="Begmatov S."/>
            <person name="Beletsky A.V."/>
            <person name="Vlasova K.G."/>
            <person name="Novikov A.A."/>
            <person name="Shcherbakova V.A."/>
            <person name="Mardanov A.V."/>
            <person name="Ravin N.V."/>
        </authorList>
    </citation>
    <scope>NUCLEOTIDE SEQUENCE [LARGE SCALE GENOMIC DNA]</scope>
    <source>
        <strain evidence="3 4">L945</strain>
    </source>
</reference>
<dbReference type="Proteomes" id="UP001332192">
    <property type="component" value="Chromosome"/>
</dbReference>
<sequence>MSILFVSRIRRRIMAPSSRRRLYLGAMATLLSVVVSGCFFGPVTIEGQVVDATTGAPIPGAVVTAAGRTYTSEDGSFTLRGLPEGLIRVQAEAAGYQPGYRQVDARAGAPVSVTIQLQPLGPPDLDHPAPPPGGQQPPPPDTEPPPAHPLASLSLRVVDGVSGYQIPLSRYTVKVNGQTYQGSTGGLRIGGLPVGSVTLEVRSRYFQTRWVTVSLSPGANDRTVTMDPIFPAGDVELLARLVVAEAGGEPYDGQVAVAATVLHRVESPDYPDTLAGVIYDNSWAPQYEPVYNGYIWQVWPDSETWAAVVDALSGRDPSLGATGFFNPETVRQRDPYYESWVWTRPVTAKIGHHWFFI</sequence>
<dbReference type="Gene3D" id="2.60.40.1120">
    <property type="entry name" value="Carboxypeptidase-like, regulatory domain"/>
    <property type="match status" value="1"/>
</dbReference>
<dbReference type="InterPro" id="IPR011105">
    <property type="entry name" value="Cell_wall_hydrolase_SleB"/>
</dbReference>
<proteinExistence type="predicted"/>
<evidence type="ECO:0000259" key="2">
    <source>
        <dbReference type="Pfam" id="PF07486"/>
    </source>
</evidence>
<name>A0ABZ1BWS7_9FIRM</name>
<dbReference type="InterPro" id="IPR008969">
    <property type="entry name" value="CarboxyPept-like_regulatory"/>
</dbReference>
<dbReference type="EMBL" id="CP141615">
    <property type="protein sequence ID" value="WRP16925.1"/>
    <property type="molecule type" value="Genomic_DNA"/>
</dbReference>
<evidence type="ECO:0000313" key="4">
    <source>
        <dbReference type="Proteomes" id="UP001332192"/>
    </source>
</evidence>
<protein>
    <submittedName>
        <fullName evidence="3">Cell wall hydrolase</fullName>
    </submittedName>
</protein>
<dbReference type="SUPFAM" id="SSF49464">
    <property type="entry name" value="Carboxypeptidase regulatory domain-like"/>
    <property type="match status" value="1"/>
</dbReference>
<dbReference type="Gene3D" id="1.10.10.2520">
    <property type="entry name" value="Cell wall hydrolase SleB, domain 1"/>
    <property type="match status" value="1"/>
</dbReference>
<evidence type="ECO:0000256" key="1">
    <source>
        <dbReference type="SAM" id="MobiDB-lite"/>
    </source>
</evidence>
<dbReference type="Pfam" id="PF13620">
    <property type="entry name" value="CarboxypepD_reg"/>
    <property type="match status" value="1"/>
</dbReference>
<dbReference type="InterPro" id="IPR042047">
    <property type="entry name" value="SleB_dom1"/>
</dbReference>
<feature type="region of interest" description="Disordered" evidence="1">
    <location>
        <begin position="116"/>
        <end position="150"/>
    </location>
</feature>
<dbReference type="GO" id="GO:0016787">
    <property type="term" value="F:hydrolase activity"/>
    <property type="evidence" value="ECO:0007669"/>
    <property type="project" value="UniProtKB-KW"/>
</dbReference>
<dbReference type="RefSeq" id="WP_324716197.1">
    <property type="nucleotide sequence ID" value="NZ_CP141615.1"/>
</dbReference>
<feature type="compositionally biased region" description="Pro residues" evidence="1">
    <location>
        <begin position="128"/>
        <end position="148"/>
    </location>
</feature>
<keyword evidence="4" id="KW-1185">Reference proteome</keyword>
<organism evidence="3 4">
    <name type="scientific">Carboxydichorda subterranea</name>
    <dbReference type="NCBI Taxonomy" id="3109565"/>
    <lineage>
        <taxon>Bacteria</taxon>
        <taxon>Bacillati</taxon>
        <taxon>Bacillota</taxon>
        <taxon>Limnochordia</taxon>
        <taxon>Limnochordales</taxon>
        <taxon>Geochordaceae</taxon>
        <taxon>Carboxydichorda</taxon>
    </lineage>
</organism>
<keyword evidence="3" id="KW-0378">Hydrolase</keyword>
<feature type="domain" description="Cell wall hydrolase SleB" evidence="2">
    <location>
        <begin position="248"/>
        <end position="356"/>
    </location>
</feature>
<dbReference type="Pfam" id="PF07486">
    <property type="entry name" value="Hydrolase_2"/>
    <property type="match status" value="1"/>
</dbReference>
<accession>A0ABZ1BWS7</accession>
<gene>
    <name evidence="3" type="ORF">U7230_12655</name>
</gene>
<dbReference type="Gene3D" id="6.20.240.60">
    <property type="match status" value="1"/>
</dbReference>